<feature type="transmembrane region" description="Helical" evidence="1">
    <location>
        <begin position="6"/>
        <end position="26"/>
    </location>
</feature>
<dbReference type="RefSeq" id="WP_091846903.1">
    <property type="nucleotide sequence ID" value="NZ_FOCM01000021.1"/>
</dbReference>
<dbReference type="Pfam" id="PF03713">
    <property type="entry name" value="DUF305"/>
    <property type="match status" value="1"/>
</dbReference>
<feature type="transmembrane region" description="Helical" evidence="1">
    <location>
        <begin position="64"/>
        <end position="84"/>
    </location>
</feature>
<keyword evidence="1" id="KW-0472">Membrane</keyword>
<sequence>MSYWRFAAMIATSTVVMFILMYLNTYALEHLFWSETRAYMAVLMGATMAVIMLAYMLSMYSSKTINTAIFVGSIIVFAGSLWLVRSQETVQDRSFMSAMIPHHSIAIMTSSRSELTDPRVKKLSHDIIAAQNREIAEMRYLIADIDDTGETEEIFRDAPPRVGTVEDALDNTLVATLDPSPVALDALPEGTDTGALECGFRRVETEDPILLANDDGAITQLNGVILPLEAEAPRTYTAPGITMTLNDVDEADWRGGAELIFALDEGLTVGYRGFYDCDL</sequence>
<evidence type="ECO:0000259" key="2">
    <source>
        <dbReference type="Pfam" id="PF03713"/>
    </source>
</evidence>
<dbReference type="EMBL" id="FOCM01000021">
    <property type="protein sequence ID" value="SEO17916.1"/>
    <property type="molecule type" value="Genomic_DNA"/>
</dbReference>
<reference evidence="4" key="1">
    <citation type="submission" date="2016-10" db="EMBL/GenBank/DDBJ databases">
        <authorList>
            <person name="Varghese N."/>
            <person name="Submissions S."/>
        </authorList>
    </citation>
    <scope>NUCLEOTIDE SEQUENCE [LARGE SCALE GENOMIC DNA]</scope>
    <source>
        <strain evidence="4">DSM 26893</strain>
    </source>
</reference>
<feature type="domain" description="DUF305" evidence="2">
    <location>
        <begin position="89"/>
        <end position="140"/>
    </location>
</feature>
<evidence type="ECO:0000313" key="3">
    <source>
        <dbReference type="EMBL" id="SEO17916.1"/>
    </source>
</evidence>
<dbReference type="Gene3D" id="1.20.1260.10">
    <property type="match status" value="1"/>
</dbReference>
<dbReference type="Proteomes" id="UP000199372">
    <property type="component" value="Unassembled WGS sequence"/>
</dbReference>
<keyword evidence="1" id="KW-0812">Transmembrane</keyword>
<evidence type="ECO:0000256" key="1">
    <source>
        <dbReference type="SAM" id="Phobius"/>
    </source>
</evidence>
<dbReference type="InterPro" id="IPR005183">
    <property type="entry name" value="DUF305_CopM-like"/>
</dbReference>
<proteinExistence type="predicted"/>
<keyword evidence="4" id="KW-1185">Reference proteome</keyword>
<dbReference type="OrthoDB" id="517560at2"/>
<name>A0A1H8MLA7_9RHOB</name>
<keyword evidence="1" id="KW-1133">Transmembrane helix</keyword>
<dbReference type="InterPro" id="IPR012347">
    <property type="entry name" value="Ferritin-like"/>
</dbReference>
<protein>
    <recommendedName>
        <fullName evidence="2">DUF305 domain-containing protein</fullName>
    </recommendedName>
</protein>
<organism evidence="3 4">
    <name type="scientific">Palleronia pelagia</name>
    <dbReference type="NCBI Taxonomy" id="387096"/>
    <lineage>
        <taxon>Bacteria</taxon>
        <taxon>Pseudomonadati</taxon>
        <taxon>Pseudomonadota</taxon>
        <taxon>Alphaproteobacteria</taxon>
        <taxon>Rhodobacterales</taxon>
        <taxon>Roseobacteraceae</taxon>
        <taxon>Palleronia</taxon>
    </lineage>
</organism>
<feature type="transmembrane region" description="Helical" evidence="1">
    <location>
        <begin position="38"/>
        <end position="58"/>
    </location>
</feature>
<accession>A0A1H8MLA7</accession>
<evidence type="ECO:0000313" key="4">
    <source>
        <dbReference type="Proteomes" id="UP000199372"/>
    </source>
</evidence>
<gene>
    <name evidence="3" type="ORF">SAMN04488011_1213</name>
</gene>
<dbReference type="AlphaFoldDB" id="A0A1H8MLA7"/>